<sequence>MIHDRVGSEKFGENYHTLPLILAGDFNVNFASKDGQLLGTHRFAFHPNRHHPPPNAKLALGDRHPLRPLHSAPIERLKGTWSRVPKSRRRTFRTLWELLCCPHETDTDYPTSKIEKVLSSKPFHQSVSFDHLSVWPNIQHLLEPCHFTELDPVDMGTFTYMVSTELEP</sequence>
<evidence type="ECO:0000313" key="1">
    <source>
        <dbReference type="EMBL" id="GFQ65626.1"/>
    </source>
</evidence>
<dbReference type="EMBL" id="BMAO01010218">
    <property type="protein sequence ID" value="GFQ65626.1"/>
    <property type="molecule type" value="Genomic_DNA"/>
</dbReference>
<proteinExistence type="predicted"/>
<dbReference type="SUPFAM" id="SSF48366">
    <property type="entry name" value="Ras GEF"/>
    <property type="match status" value="1"/>
</dbReference>
<dbReference type="InterPro" id="IPR023578">
    <property type="entry name" value="Ras_GEF_dom_sf"/>
</dbReference>
<comment type="caution">
    <text evidence="1">The sequence shown here is derived from an EMBL/GenBank/DDBJ whole genome shotgun (WGS) entry which is preliminary data.</text>
</comment>
<dbReference type="OrthoDB" id="6769157at2759"/>
<accession>A0A8X6K8U9</accession>
<name>A0A8X6K8U9_TRICU</name>
<organism evidence="1 2">
    <name type="scientific">Trichonephila clavata</name>
    <name type="common">Joro spider</name>
    <name type="synonym">Nephila clavata</name>
    <dbReference type="NCBI Taxonomy" id="2740835"/>
    <lineage>
        <taxon>Eukaryota</taxon>
        <taxon>Metazoa</taxon>
        <taxon>Ecdysozoa</taxon>
        <taxon>Arthropoda</taxon>
        <taxon>Chelicerata</taxon>
        <taxon>Arachnida</taxon>
        <taxon>Araneae</taxon>
        <taxon>Araneomorphae</taxon>
        <taxon>Entelegynae</taxon>
        <taxon>Araneoidea</taxon>
        <taxon>Nephilidae</taxon>
        <taxon>Trichonephila</taxon>
    </lineage>
</organism>
<protein>
    <submittedName>
        <fullName evidence="1">Uncharacterized protein</fullName>
    </submittedName>
</protein>
<reference evidence="1" key="1">
    <citation type="submission" date="2020-07" db="EMBL/GenBank/DDBJ databases">
        <title>Multicomponent nature underlies the extraordinary mechanical properties of spider dragline silk.</title>
        <authorList>
            <person name="Kono N."/>
            <person name="Nakamura H."/>
            <person name="Mori M."/>
            <person name="Yoshida Y."/>
            <person name="Ohtoshi R."/>
            <person name="Malay A.D."/>
            <person name="Moran D.A.P."/>
            <person name="Tomita M."/>
            <person name="Numata K."/>
            <person name="Arakawa K."/>
        </authorList>
    </citation>
    <scope>NUCLEOTIDE SEQUENCE</scope>
</reference>
<dbReference type="AlphaFoldDB" id="A0A8X6K8U9"/>
<evidence type="ECO:0000313" key="2">
    <source>
        <dbReference type="Proteomes" id="UP000887116"/>
    </source>
</evidence>
<dbReference type="Proteomes" id="UP000887116">
    <property type="component" value="Unassembled WGS sequence"/>
</dbReference>
<keyword evidence="2" id="KW-1185">Reference proteome</keyword>
<gene>
    <name evidence="1" type="ORF">TNCT_144591</name>
</gene>